<dbReference type="Gene3D" id="2.40.170.20">
    <property type="entry name" value="TonB-dependent receptor, beta-barrel domain"/>
    <property type="match status" value="1"/>
</dbReference>
<organism evidence="13 14">
    <name type="scientific">Sinomicrobium pectinilyticum</name>
    <dbReference type="NCBI Taxonomy" id="1084421"/>
    <lineage>
        <taxon>Bacteria</taxon>
        <taxon>Pseudomonadati</taxon>
        <taxon>Bacteroidota</taxon>
        <taxon>Flavobacteriia</taxon>
        <taxon>Flavobacteriales</taxon>
        <taxon>Flavobacteriaceae</taxon>
        <taxon>Sinomicrobium</taxon>
    </lineage>
</organism>
<evidence type="ECO:0000256" key="3">
    <source>
        <dbReference type="ARBA" id="ARBA00022452"/>
    </source>
</evidence>
<dbReference type="Pfam" id="PF00593">
    <property type="entry name" value="TonB_dep_Rec_b-barrel"/>
    <property type="match status" value="1"/>
</dbReference>
<sequence length="1074" mass="120936">MKHFKRIFLFLFCLFSASLHAQNRTISGDVKDEEGTPLPGASIVVKGTSTGTESDFDGLFTLDIPQKENTVLVISSLGFITQEVEVGNKTTFSISLRTDVESLDEVVVVGYGTQKKKNLTGSVATIDSKVLESRPITDVGRGLQGVSPGLTITSSSGQIGQEPKITLRGSTGTLGTPGGAQPLILVDNVEIPSLQTINPEDIEDISVLKDAASTSIYGARGAWGVILITTKKGRRNSAPTISYSNNFSWATPTNTPKVAPAAEGAEMAFAAVQRRIPSLDAFGVVGMYIDQVAIDKMREWDELYSGQDLGMEMVEGRDYEIRDGRLFFYRSWDPRKLFVDKWALQQKHDVSISGGGERTNYYLGLGYLNQGGVYKTNPDKYERYNVNLSLNTTITDWADVRAKILHTNSKTTEPFKFGSATYDAWYYTTRWPAFYPYGTVDGKPFRNHISEVEQANMNENNYSLSRLNLGATLTPIDNLSLNFDFTHDRVEEHEHQVGGTLYAYNFWAQGADFSYVPYSSPSYDRVQYDSDWSRRNTAKAFGTYDIDLDDHQFKITVGGDMEEYEFWSHYSQRRNLLNPEQGELELATGDQFVGGDRDKWSTLGFFGRVNYSYKNKFLVEINSRYDGSSRLSSDEKWAFFPSASLGYVLSEEDFMQPVKNTLSFFKLRGSYGSIGNQNTYLRNIYRVMASTNSGWLIDSNNQATVGTPGALPSSLTWETITTLDFGLDARFFNNKLGLVFDWYRRTVSDMHSPGVTLPATFGTASPVRNYGELQTDGWEIALDFRHRFKNDLNINATVALTDYKEKVTKYANTIQGINSNYEGKYLGEIWGYETDGFFTEADFNADGSYADGVADQSLLEGNYNWFKYGPGDIKFKDLNGDGVIDYGSETVGDSGDMKVIGNSTPRYQYSIQLGADWKGFDLNIFMQGVGKRDFWANGPVFIPGFRYGEGWYDHQLDYWTPENPDAYYPRPNDQQQSNKAMNFYPQTRYLLDMSYLRMKNITFGYTLPESVTSKLKISRCRLYFSGENLFEFTPVQIPVDPEVDYTTDGLNDTSTFGRVYPYRRSFSFGLQVSL</sequence>
<dbReference type="OrthoDB" id="9768177at2"/>
<keyword evidence="6 8" id="KW-0472">Membrane</keyword>
<dbReference type="InterPro" id="IPR012910">
    <property type="entry name" value="Plug_dom"/>
</dbReference>
<comment type="subcellular location">
    <subcellularLocation>
        <location evidence="1 8">Cell outer membrane</location>
        <topology evidence="1 8">Multi-pass membrane protein</topology>
    </subcellularLocation>
</comment>
<dbReference type="InterPro" id="IPR037066">
    <property type="entry name" value="Plug_dom_sf"/>
</dbReference>
<evidence type="ECO:0000256" key="7">
    <source>
        <dbReference type="ARBA" id="ARBA00023237"/>
    </source>
</evidence>
<protein>
    <submittedName>
        <fullName evidence="13">TonB-dependent receptor</fullName>
    </submittedName>
</protein>
<dbReference type="InterPro" id="IPR008969">
    <property type="entry name" value="CarboxyPept-like_regulatory"/>
</dbReference>
<evidence type="ECO:0000256" key="5">
    <source>
        <dbReference type="ARBA" id="ARBA00023077"/>
    </source>
</evidence>
<evidence type="ECO:0000313" key="13">
    <source>
        <dbReference type="EMBL" id="RNL87072.1"/>
    </source>
</evidence>
<dbReference type="SUPFAM" id="SSF56935">
    <property type="entry name" value="Porins"/>
    <property type="match status" value="1"/>
</dbReference>
<dbReference type="InterPro" id="IPR023996">
    <property type="entry name" value="TonB-dep_OMP_SusC/RagA"/>
</dbReference>
<dbReference type="NCBIfam" id="TIGR04056">
    <property type="entry name" value="OMP_RagA_SusC"/>
    <property type="match status" value="1"/>
</dbReference>
<evidence type="ECO:0000256" key="1">
    <source>
        <dbReference type="ARBA" id="ARBA00004571"/>
    </source>
</evidence>
<dbReference type="Gene3D" id="2.170.130.10">
    <property type="entry name" value="TonB-dependent receptor, plug domain"/>
    <property type="match status" value="1"/>
</dbReference>
<dbReference type="InterPro" id="IPR023997">
    <property type="entry name" value="TonB-dep_OMP_SusC/RagA_CS"/>
</dbReference>
<dbReference type="EMBL" id="RJTM01000075">
    <property type="protein sequence ID" value="RNL87072.1"/>
    <property type="molecule type" value="Genomic_DNA"/>
</dbReference>
<keyword evidence="2 8" id="KW-0813">Transport</keyword>
<dbReference type="Pfam" id="PF13715">
    <property type="entry name" value="CarbopepD_reg_2"/>
    <property type="match status" value="1"/>
</dbReference>
<accession>A0A3N0EGV0</accession>
<comment type="caution">
    <text evidence="13">The sequence shown here is derived from an EMBL/GenBank/DDBJ whole genome shotgun (WGS) entry which is preliminary data.</text>
</comment>
<evidence type="ECO:0000256" key="4">
    <source>
        <dbReference type="ARBA" id="ARBA00022692"/>
    </source>
</evidence>
<comment type="similarity">
    <text evidence="8 9">Belongs to the TonB-dependent receptor family.</text>
</comment>
<dbReference type="SUPFAM" id="SSF49464">
    <property type="entry name" value="Carboxypeptidase regulatory domain-like"/>
    <property type="match status" value="1"/>
</dbReference>
<feature type="signal peptide" evidence="10">
    <location>
        <begin position="1"/>
        <end position="21"/>
    </location>
</feature>
<evidence type="ECO:0000256" key="2">
    <source>
        <dbReference type="ARBA" id="ARBA00022448"/>
    </source>
</evidence>
<dbReference type="PROSITE" id="PS52016">
    <property type="entry name" value="TONB_DEPENDENT_REC_3"/>
    <property type="match status" value="1"/>
</dbReference>
<evidence type="ECO:0000256" key="8">
    <source>
        <dbReference type="PROSITE-ProRule" id="PRU01360"/>
    </source>
</evidence>
<feature type="chain" id="PRO_5017927006" evidence="10">
    <location>
        <begin position="22"/>
        <end position="1074"/>
    </location>
</feature>
<evidence type="ECO:0000313" key="14">
    <source>
        <dbReference type="Proteomes" id="UP000267469"/>
    </source>
</evidence>
<feature type="domain" description="TonB-dependent receptor plug" evidence="12">
    <location>
        <begin position="116"/>
        <end position="225"/>
    </location>
</feature>
<keyword evidence="5 9" id="KW-0798">TonB box</keyword>
<evidence type="ECO:0000256" key="6">
    <source>
        <dbReference type="ARBA" id="ARBA00023136"/>
    </source>
</evidence>
<dbReference type="InterPro" id="IPR000531">
    <property type="entry name" value="Beta-barrel_TonB"/>
</dbReference>
<gene>
    <name evidence="13" type="ORF">ED312_11095</name>
</gene>
<dbReference type="Pfam" id="PF07715">
    <property type="entry name" value="Plug"/>
    <property type="match status" value="1"/>
</dbReference>
<dbReference type="Proteomes" id="UP000267469">
    <property type="component" value="Unassembled WGS sequence"/>
</dbReference>
<evidence type="ECO:0000259" key="11">
    <source>
        <dbReference type="Pfam" id="PF00593"/>
    </source>
</evidence>
<keyword evidence="13" id="KW-0675">Receptor</keyword>
<reference evidence="13 14" key="1">
    <citation type="submission" date="2018-10" db="EMBL/GenBank/DDBJ databases">
        <title>Sinomicrobium pectinilyticum sp. nov., a pectinase-producing bacterium isolated from alkaline and saline soil, and emended description of the genus Sinomicrobium.</title>
        <authorList>
            <person name="Cheng B."/>
            <person name="Li C."/>
            <person name="Lai Q."/>
            <person name="Du M."/>
            <person name="Shao Z."/>
            <person name="Xu P."/>
            <person name="Yang C."/>
        </authorList>
    </citation>
    <scope>NUCLEOTIDE SEQUENCE [LARGE SCALE GENOMIC DNA]</scope>
    <source>
        <strain evidence="13 14">5DNS001</strain>
    </source>
</reference>
<keyword evidence="4 8" id="KW-0812">Transmembrane</keyword>
<evidence type="ECO:0000256" key="10">
    <source>
        <dbReference type="SAM" id="SignalP"/>
    </source>
</evidence>
<proteinExistence type="inferred from homology"/>
<keyword evidence="14" id="KW-1185">Reference proteome</keyword>
<feature type="domain" description="TonB-dependent receptor-like beta-barrel" evidence="11">
    <location>
        <begin position="424"/>
        <end position="949"/>
    </location>
</feature>
<dbReference type="RefSeq" id="WP_123216087.1">
    <property type="nucleotide sequence ID" value="NZ_RJTM01000075.1"/>
</dbReference>
<evidence type="ECO:0000256" key="9">
    <source>
        <dbReference type="RuleBase" id="RU003357"/>
    </source>
</evidence>
<dbReference type="InterPro" id="IPR039426">
    <property type="entry name" value="TonB-dep_rcpt-like"/>
</dbReference>
<keyword evidence="10" id="KW-0732">Signal</keyword>
<dbReference type="GO" id="GO:0009279">
    <property type="term" value="C:cell outer membrane"/>
    <property type="evidence" value="ECO:0007669"/>
    <property type="project" value="UniProtKB-SubCell"/>
</dbReference>
<keyword evidence="3 8" id="KW-1134">Transmembrane beta strand</keyword>
<keyword evidence="7 8" id="KW-0998">Cell outer membrane</keyword>
<dbReference type="NCBIfam" id="TIGR04057">
    <property type="entry name" value="SusC_RagA_signa"/>
    <property type="match status" value="1"/>
</dbReference>
<name>A0A3N0EGV0_SINP1</name>
<dbReference type="AlphaFoldDB" id="A0A3N0EGV0"/>
<dbReference type="Gene3D" id="2.60.40.1120">
    <property type="entry name" value="Carboxypeptidase-like, regulatory domain"/>
    <property type="match status" value="1"/>
</dbReference>
<dbReference type="InterPro" id="IPR036942">
    <property type="entry name" value="Beta-barrel_TonB_sf"/>
</dbReference>
<evidence type="ECO:0000259" key="12">
    <source>
        <dbReference type="Pfam" id="PF07715"/>
    </source>
</evidence>